<evidence type="ECO:0000256" key="2">
    <source>
        <dbReference type="SAM" id="MobiDB-lite"/>
    </source>
</evidence>
<keyword evidence="1" id="KW-0540">Nuclease</keyword>
<dbReference type="CDD" id="cd22326">
    <property type="entry name" value="FAN1-like"/>
    <property type="match status" value="1"/>
</dbReference>
<keyword evidence="1" id="KW-0539">Nucleus</keyword>
<dbReference type="InterPro" id="IPR049126">
    <property type="entry name" value="FAN1-like_TPR"/>
</dbReference>
<comment type="cofactor">
    <cofactor evidence="1">
        <name>Mg(2+)</name>
        <dbReference type="ChEBI" id="CHEBI:18420"/>
    </cofactor>
    <cofactor evidence="1">
        <name>Mn(2+)</name>
        <dbReference type="ChEBI" id="CHEBI:29035"/>
    </cofactor>
</comment>
<dbReference type="GO" id="GO:0008409">
    <property type="term" value="F:5'-3' exonuclease activity"/>
    <property type="evidence" value="ECO:0007669"/>
    <property type="project" value="TreeGrafter"/>
</dbReference>
<keyword evidence="1" id="KW-0378">Hydrolase</keyword>
<keyword evidence="1" id="KW-0464">Manganese</keyword>
<keyword evidence="1" id="KW-0479">Metal-binding</keyword>
<keyword evidence="1" id="KW-0227">DNA damage</keyword>
<dbReference type="EMBL" id="LR899594">
    <property type="protein sequence ID" value="CAD7240947.1"/>
    <property type="molecule type" value="Genomic_DNA"/>
</dbReference>
<keyword evidence="1" id="KW-0234">DNA repair</keyword>
<dbReference type="Pfam" id="PF21170">
    <property type="entry name" value="FAN1_TPR"/>
    <property type="match status" value="1"/>
</dbReference>
<comment type="subcellular location">
    <subcellularLocation>
        <location evidence="1">Nucleus</location>
    </subcellularLocation>
</comment>
<dbReference type="InterPro" id="IPR033315">
    <property type="entry name" value="Fan1-like"/>
</dbReference>
<dbReference type="AlphaFoldDB" id="A0A7R8X5J8"/>
<dbReference type="GO" id="GO:0017108">
    <property type="term" value="F:5'-flap endonuclease activity"/>
    <property type="evidence" value="ECO:0007669"/>
    <property type="project" value="TreeGrafter"/>
</dbReference>
<dbReference type="GO" id="GO:0046872">
    <property type="term" value="F:metal ion binding"/>
    <property type="evidence" value="ECO:0007669"/>
    <property type="project" value="UniProtKB-KW"/>
</dbReference>
<dbReference type="PANTHER" id="PTHR15749">
    <property type="entry name" value="FANCONI-ASSOCIATED NUCLEASE 1"/>
    <property type="match status" value="1"/>
</dbReference>
<comment type="function">
    <text evidence="1">Nuclease required for the repair of DNA interstrand cross-links (ICL). Acts as a 5'-3' exonuclease that anchors at a cut end of DNA and cleaves DNA successively at every third nucleotide, allowing to excise an ICL from one strand through flanking incisions.</text>
</comment>
<dbReference type="EMBL" id="CAJPEV010000077">
    <property type="protein sequence ID" value="CAG0880183.1"/>
    <property type="molecule type" value="Genomic_DNA"/>
</dbReference>
<proteinExistence type="inferred from homology"/>
<keyword evidence="5" id="KW-1185">Reference proteome</keyword>
<protein>
    <recommendedName>
        <fullName evidence="1">Fanconi-associated nuclease</fullName>
        <ecNumber evidence="1">3.1.4.1</ecNumber>
    </recommendedName>
</protein>
<evidence type="ECO:0000313" key="4">
    <source>
        <dbReference type="EMBL" id="CAD7240947.1"/>
    </source>
</evidence>
<evidence type="ECO:0000313" key="5">
    <source>
        <dbReference type="Proteomes" id="UP000677054"/>
    </source>
</evidence>
<comment type="catalytic activity">
    <reaction evidence="1">
        <text>Hydrolytically removes 5'-nucleotides successively from the 3'-hydroxy termini of 3'-hydroxy-terminated oligonucleotides.</text>
        <dbReference type="EC" id="3.1.4.1"/>
    </reaction>
</comment>
<dbReference type="OrthoDB" id="6381030at2759"/>
<accession>A0A7R8X5J8</accession>
<gene>
    <name evidence="4" type="ORF">DSTB1V02_LOCUS949</name>
</gene>
<dbReference type="EC" id="3.1.4.1" evidence="1"/>
<comment type="similarity">
    <text evidence="1">Belongs to the FAN1 family.</text>
</comment>
<dbReference type="GO" id="GO:0005634">
    <property type="term" value="C:nucleus"/>
    <property type="evidence" value="ECO:0007669"/>
    <property type="project" value="UniProtKB-SubCell"/>
</dbReference>
<dbReference type="PANTHER" id="PTHR15749:SF4">
    <property type="entry name" value="FANCONI-ASSOCIATED NUCLEASE 1"/>
    <property type="match status" value="1"/>
</dbReference>
<dbReference type="GO" id="GO:0004528">
    <property type="term" value="F:phosphodiesterase I activity"/>
    <property type="evidence" value="ECO:0007669"/>
    <property type="project" value="UniProtKB-EC"/>
</dbReference>
<feature type="domain" description="Fanconi-associated nuclease 1-like TPR" evidence="3">
    <location>
        <begin position="82"/>
        <end position="235"/>
    </location>
</feature>
<keyword evidence="1" id="KW-0460">Magnesium</keyword>
<dbReference type="Proteomes" id="UP000677054">
    <property type="component" value="Unassembled WGS sequence"/>
</dbReference>
<reference evidence="4" key="1">
    <citation type="submission" date="2020-11" db="EMBL/GenBank/DDBJ databases">
        <authorList>
            <person name="Tran Van P."/>
        </authorList>
    </citation>
    <scope>NUCLEOTIDE SEQUENCE</scope>
</reference>
<dbReference type="GO" id="GO:0036297">
    <property type="term" value="P:interstrand cross-link repair"/>
    <property type="evidence" value="ECO:0007669"/>
    <property type="project" value="InterPro"/>
</dbReference>
<evidence type="ECO:0000259" key="3">
    <source>
        <dbReference type="Pfam" id="PF21170"/>
    </source>
</evidence>
<sequence length="379" mass="44021">MRDILRKKVKKLAGLCFRLHREPLELFSRILMIYAPQMLYEENERKGQHSQLTSLLLSNMGRINFPTYPVTTTRQLYLDRQDSIFYYEAQKLCSALQVLVEKKEWTEALELCQQAELKLDVYQSNKLYKMHVLYLPAFLRKLTAPSMLCYALSIQVEVLEKLRQYDEAVALLGRLLNQKNFLQDSRARWYDRLALNLHQHLKKPHLALEVIREGMRDAEVRGGHRLSLSERAERILAMLNREKRKKKKSKTEGEEEEDEEEGMKWDGPSFMCPKTAPLVLITGRSLPRDIPGMKRVYVMDGAEEGSKIACSVEELVIGHYEKNGFPNGIHGEGSTFHAIFGMFFWDIIYSAVPDAFINKHQILPLDLNSPFFYARFGSL</sequence>
<organism evidence="4">
    <name type="scientific">Darwinula stevensoni</name>
    <dbReference type="NCBI Taxonomy" id="69355"/>
    <lineage>
        <taxon>Eukaryota</taxon>
        <taxon>Metazoa</taxon>
        <taxon>Ecdysozoa</taxon>
        <taxon>Arthropoda</taxon>
        <taxon>Crustacea</taxon>
        <taxon>Oligostraca</taxon>
        <taxon>Ostracoda</taxon>
        <taxon>Podocopa</taxon>
        <taxon>Podocopida</taxon>
        <taxon>Darwinulocopina</taxon>
        <taxon>Darwinuloidea</taxon>
        <taxon>Darwinulidae</taxon>
        <taxon>Darwinula</taxon>
    </lineage>
</organism>
<name>A0A7R8X5J8_9CRUS</name>
<dbReference type="InterPro" id="IPR049132">
    <property type="entry name" value="FAN1-like_euk"/>
</dbReference>
<feature type="region of interest" description="Disordered" evidence="2">
    <location>
        <begin position="242"/>
        <end position="266"/>
    </location>
</feature>
<evidence type="ECO:0000256" key="1">
    <source>
        <dbReference type="RuleBase" id="RU365033"/>
    </source>
</evidence>
<dbReference type="GO" id="GO:0070336">
    <property type="term" value="F:flap-structured DNA binding"/>
    <property type="evidence" value="ECO:0007669"/>
    <property type="project" value="TreeGrafter"/>
</dbReference>